<accession>A0A1E3B1A0</accession>
<dbReference type="InterPro" id="IPR036568">
    <property type="entry name" value="GGCT-like_sf"/>
</dbReference>
<name>A0A1E3B1A0_ASPCR</name>
<comment type="caution">
    <text evidence="1">The sequence shown here is derived from an EMBL/GenBank/DDBJ whole genome shotgun (WGS) entry which is preliminary data.</text>
</comment>
<dbReference type="EMBL" id="JXNT01000022">
    <property type="protein sequence ID" value="ODM14702.1"/>
    <property type="molecule type" value="Genomic_DNA"/>
</dbReference>
<evidence type="ECO:0008006" key="3">
    <source>
        <dbReference type="Google" id="ProtNLM"/>
    </source>
</evidence>
<dbReference type="OrthoDB" id="3262926at2759"/>
<reference evidence="1 2" key="1">
    <citation type="journal article" date="2016" name="BMC Genomics">
        <title>Comparative genomic and transcriptomic analyses of the Fuzhuan brick tea-fermentation fungus Aspergillus cristatus.</title>
        <authorList>
            <person name="Ge Y."/>
            <person name="Wang Y."/>
            <person name="Liu Y."/>
            <person name="Tan Y."/>
            <person name="Ren X."/>
            <person name="Zhang X."/>
            <person name="Hyde K.D."/>
            <person name="Liu Y."/>
            <person name="Liu Z."/>
        </authorList>
    </citation>
    <scope>NUCLEOTIDE SEQUENCE [LARGE SCALE GENOMIC DNA]</scope>
    <source>
        <strain evidence="1 2">GZAAS20.1005</strain>
    </source>
</reference>
<gene>
    <name evidence="1" type="ORF">SI65_09891</name>
</gene>
<dbReference type="AlphaFoldDB" id="A0A1E3B1A0"/>
<sequence length="173" mass="19750">MWHLRRKKQTHDHDMASISFEEIPLARCRDVPHSPYISLLQYPVYYFFHGSTANPTTLKRILHLDEAPELHEAYIVGYMVARKNSQPALIDGPRGEVVKGYAYFVGSQAEGEKLREFHPKQCRVAPCLVHLPDGNKVTRVSGNVFKYVGDTEAFLEPVDTQDWVHVGMESLVD</sequence>
<evidence type="ECO:0000313" key="2">
    <source>
        <dbReference type="Proteomes" id="UP000094569"/>
    </source>
</evidence>
<protein>
    <recommendedName>
        <fullName evidence="3">Gamma-glutamylcyclotransferase AIG2-like domain-containing protein</fullName>
    </recommendedName>
</protein>
<evidence type="ECO:0000313" key="1">
    <source>
        <dbReference type="EMBL" id="ODM14702.1"/>
    </source>
</evidence>
<dbReference type="SUPFAM" id="SSF110857">
    <property type="entry name" value="Gamma-glutamyl cyclotransferase-like"/>
    <property type="match status" value="1"/>
</dbReference>
<dbReference type="VEuPathDB" id="FungiDB:SI65_09891"/>
<dbReference type="Proteomes" id="UP000094569">
    <property type="component" value="Unassembled WGS sequence"/>
</dbReference>
<organism evidence="1 2">
    <name type="scientific">Aspergillus cristatus</name>
    <name type="common">Chinese Fuzhuan brick tea-fermentation fungus</name>
    <name type="synonym">Eurotium cristatum</name>
    <dbReference type="NCBI Taxonomy" id="573508"/>
    <lineage>
        <taxon>Eukaryota</taxon>
        <taxon>Fungi</taxon>
        <taxon>Dikarya</taxon>
        <taxon>Ascomycota</taxon>
        <taxon>Pezizomycotina</taxon>
        <taxon>Eurotiomycetes</taxon>
        <taxon>Eurotiomycetidae</taxon>
        <taxon>Eurotiales</taxon>
        <taxon>Aspergillaceae</taxon>
        <taxon>Aspergillus</taxon>
        <taxon>Aspergillus subgen. Aspergillus</taxon>
    </lineage>
</organism>
<proteinExistence type="predicted"/>
<keyword evidence="2" id="KW-1185">Reference proteome</keyword>
<dbReference type="Gene3D" id="3.10.490.10">
    <property type="entry name" value="Gamma-glutamyl cyclotransferase-like"/>
    <property type="match status" value="1"/>
</dbReference>